<feature type="domain" description="Peptidase S49" evidence="6">
    <location>
        <begin position="141"/>
        <end position="283"/>
    </location>
</feature>
<dbReference type="PANTHER" id="PTHR33209">
    <property type="entry name" value="PROTEASE 4"/>
    <property type="match status" value="1"/>
</dbReference>
<keyword evidence="4" id="KW-0720">Serine protease</keyword>
<dbReference type="EMBL" id="AYKG01000003">
    <property type="protein sequence ID" value="ROO31956.1"/>
    <property type="molecule type" value="Genomic_DNA"/>
</dbReference>
<evidence type="ECO:0000256" key="5">
    <source>
        <dbReference type="SAM" id="MobiDB-lite"/>
    </source>
</evidence>
<dbReference type="GO" id="GO:0008236">
    <property type="term" value="F:serine-type peptidase activity"/>
    <property type="evidence" value="ECO:0007669"/>
    <property type="project" value="UniProtKB-KW"/>
</dbReference>
<dbReference type="InterPro" id="IPR002142">
    <property type="entry name" value="Peptidase_S49"/>
</dbReference>
<evidence type="ECO:0000256" key="1">
    <source>
        <dbReference type="ARBA" id="ARBA00008683"/>
    </source>
</evidence>
<dbReference type="Pfam" id="PF01343">
    <property type="entry name" value="Peptidase_S49"/>
    <property type="match status" value="1"/>
</dbReference>
<organism evidence="7 8">
    <name type="scientific">Salinisphaera japonica YTM-1</name>
    <dbReference type="NCBI Taxonomy" id="1209778"/>
    <lineage>
        <taxon>Bacteria</taxon>
        <taxon>Pseudomonadati</taxon>
        <taxon>Pseudomonadota</taxon>
        <taxon>Gammaproteobacteria</taxon>
        <taxon>Salinisphaerales</taxon>
        <taxon>Salinisphaeraceae</taxon>
        <taxon>Salinisphaera</taxon>
    </lineage>
</organism>
<accession>A0A423Q1A1</accession>
<feature type="region of interest" description="Disordered" evidence="5">
    <location>
        <begin position="430"/>
        <end position="452"/>
    </location>
</feature>
<keyword evidence="8" id="KW-1185">Reference proteome</keyword>
<dbReference type="PANTHER" id="PTHR33209:SF1">
    <property type="entry name" value="PEPTIDASE S49 DOMAIN-CONTAINING PROTEIN"/>
    <property type="match status" value="1"/>
</dbReference>
<dbReference type="Proteomes" id="UP000285310">
    <property type="component" value="Unassembled WGS sequence"/>
</dbReference>
<evidence type="ECO:0000313" key="7">
    <source>
        <dbReference type="EMBL" id="ROO31956.1"/>
    </source>
</evidence>
<reference evidence="7 8" key="1">
    <citation type="submission" date="2013-10" db="EMBL/GenBank/DDBJ databases">
        <title>Salinisphaera japonica YTM-1 Genome Sequencing.</title>
        <authorList>
            <person name="Lai Q."/>
            <person name="Li C."/>
            <person name="Shao Z."/>
        </authorList>
    </citation>
    <scope>NUCLEOTIDE SEQUENCE [LARGE SCALE GENOMIC DNA]</scope>
    <source>
        <strain evidence="7 8">YTM-1</strain>
    </source>
</reference>
<evidence type="ECO:0000256" key="2">
    <source>
        <dbReference type="ARBA" id="ARBA00022670"/>
    </source>
</evidence>
<protein>
    <submittedName>
        <fullName evidence="7">Capsid assembly protein</fullName>
    </submittedName>
</protein>
<comment type="similarity">
    <text evidence="1">Belongs to the peptidase S49 family.</text>
</comment>
<comment type="caution">
    <text evidence="7">The sequence shown here is derived from an EMBL/GenBank/DDBJ whole genome shotgun (WGS) entry which is preliminary data.</text>
</comment>
<evidence type="ECO:0000313" key="8">
    <source>
        <dbReference type="Proteomes" id="UP000285310"/>
    </source>
</evidence>
<evidence type="ECO:0000256" key="3">
    <source>
        <dbReference type="ARBA" id="ARBA00022801"/>
    </source>
</evidence>
<keyword evidence="2" id="KW-0645">Protease</keyword>
<name>A0A423Q1A1_9GAMM</name>
<dbReference type="Gene3D" id="3.90.226.10">
    <property type="entry name" value="2-enoyl-CoA Hydratase, Chain A, domain 1"/>
    <property type="match status" value="1"/>
</dbReference>
<dbReference type="AlphaFoldDB" id="A0A423Q1A1"/>
<dbReference type="SUPFAM" id="SSF52096">
    <property type="entry name" value="ClpP/crotonase"/>
    <property type="match status" value="1"/>
</dbReference>
<dbReference type="OrthoDB" id="6999246at2"/>
<dbReference type="RefSeq" id="WP_123656989.1">
    <property type="nucleotide sequence ID" value="NZ_AYKG01000003.1"/>
</dbReference>
<evidence type="ECO:0000259" key="6">
    <source>
        <dbReference type="Pfam" id="PF01343"/>
    </source>
</evidence>
<evidence type="ECO:0000256" key="4">
    <source>
        <dbReference type="ARBA" id="ARBA00022825"/>
    </source>
</evidence>
<proteinExistence type="inferred from homology"/>
<dbReference type="CDD" id="cd07022">
    <property type="entry name" value="S49_Sppa_36K_type"/>
    <property type="match status" value="1"/>
</dbReference>
<gene>
    <name evidence="7" type="ORF">SAJA_02050</name>
</gene>
<dbReference type="InterPro" id="IPR033855">
    <property type="entry name" value="Protein_C"/>
</dbReference>
<dbReference type="InParanoid" id="A0A423Q1A1"/>
<keyword evidence="3" id="KW-0378">Hydrolase</keyword>
<dbReference type="InterPro" id="IPR029045">
    <property type="entry name" value="ClpP/crotonase-like_dom_sf"/>
</dbReference>
<sequence length="452" mass="47826">MYPQLANRIFNRCHLIEPAAGRTLIGALGRRLDVDSVQMPDGAVLDAEALAETAGNTQRREGRPLFERLGNVAVIRATGTLVHRFGHLDPVSGMSGYDGLEAKLDAAMDDATIEGIIFDIDSPGGEVAGCFDLCDRIYAARADKPIWALADEQACSAAYAIASACTRIVAPGTARIGSVGVLTAHCDQSAMLKGAGLDVTLIYAGEHKVDGNPYAPLAPDVRENIQGEIDALYERFVGLVARNRGISANTVRDTGARVYDTAGAVEVGLADAVMPSRDVLNAFNSSLRRGGGVSFANIKERSMALFNRNRQADTDEKVYTEAEARAAFASGADAASLESLVSLCGDKNLASLAKPLHDRGVTQEQAEAVMMDASDVRDRLAATFPVDINAATTLADQFIVAAYSGDTPRFGPAIGALMVDAAAVMSGEEIDHHPPAGYEQGGSAFNPEQYYR</sequence>
<dbReference type="GO" id="GO:0006508">
    <property type="term" value="P:proteolysis"/>
    <property type="evidence" value="ECO:0007669"/>
    <property type="project" value="UniProtKB-KW"/>
</dbReference>